<gene>
    <name evidence="2" type="ORF">CJ255_14810</name>
</gene>
<name>A0A2A6RGV3_9CHLR</name>
<keyword evidence="3" id="KW-1185">Reference proteome</keyword>
<dbReference type="Proteomes" id="UP000220527">
    <property type="component" value="Unassembled WGS sequence"/>
</dbReference>
<dbReference type="OrthoDB" id="134770at2"/>
<dbReference type="Gene3D" id="3.40.50.300">
    <property type="entry name" value="P-loop containing nucleotide triphosphate hydrolases"/>
    <property type="match status" value="1"/>
</dbReference>
<dbReference type="AlphaFoldDB" id="A0A2A6RGV3"/>
<dbReference type="InterPro" id="IPR007111">
    <property type="entry name" value="NACHT_NTPase"/>
</dbReference>
<evidence type="ECO:0000259" key="1">
    <source>
        <dbReference type="Pfam" id="PF05729"/>
    </source>
</evidence>
<dbReference type="RefSeq" id="WP_097644878.1">
    <property type="nucleotide sequence ID" value="NZ_NQWI01000076.1"/>
</dbReference>
<dbReference type="SUPFAM" id="SSF52540">
    <property type="entry name" value="P-loop containing nucleoside triphosphate hydrolases"/>
    <property type="match status" value="1"/>
</dbReference>
<evidence type="ECO:0000313" key="3">
    <source>
        <dbReference type="Proteomes" id="UP000220527"/>
    </source>
</evidence>
<protein>
    <recommendedName>
        <fullName evidence="1">NACHT domain-containing protein</fullName>
    </recommendedName>
</protein>
<dbReference type="Pfam" id="PF05729">
    <property type="entry name" value="NACHT"/>
    <property type="match status" value="1"/>
</dbReference>
<reference evidence="3" key="1">
    <citation type="submission" date="2017-08" db="EMBL/GenBank/DDBJ databases">
        <authorList>
            <person name="Grouzdev D.S."/>
            <person name="Gaisin V.A."/>
            <person name="Rysina M.S."/>
            <person name="Gorlenko V.M."/>
        </authorList>
    </citation>
    <scope>NUCLEOTIDE SEQUENCE [LARGE SCALE GENOMIC DNA]</scope>
    <source>
        <strain evidence="3">Kir15-3F</strain>
    </source>
</reference>
<evidence type="ECO:0000313" key="2">
    <source>
        <dbReference type="EMBL" id="PDW02297.1"/>
    </source>
</evidence>
<organism evidence="2 3">
    <name type="scientific">Candidatus Viridilinea mediisalina</name>
    <dbReference type="NCBI Taxonomy" id="2024553"/>
    <lineage>
        <taxon>Bacteria</taxon>
        <taxon>Bacillati</taxon>
        <taxon>Chloroflexota</taxon>
        <taxon>Chloroflexia</taxon>
        <taxon>Chloroflexales</taxon>
        <taxon>Chloroflexineae</taxon>
        <taxon>Oscillochloridaceae</taxon>
        <taxon>Candidatus Viridilinea</taxon>
    </lineage>
</organism>
<dbReference type="InterPro" id="IPR027417">
    <property type="entry name" value="P-loop_NTPase"/>
</dbReference>
<proteinExistence type="predicted"/>
<accession>A0A2A6RGV3</accession>
<feature type="domain" description="NACHT" evidence="1">
    <location>
        <begin position="270"/>
        <end position="373"/>
    </location>
</feature>
<dbReference type="EMBL" id="NQWI01000076">
    <property type="protein sequence ID" value="PDW02297.1"/>
    <property type="molecule type" value="Genomic_DNA"/>
</dbReference>
<sequence>MPPSPDDVARQIAELEATLALPNLPDVARRPLEEELARLRTGLPEQPTRSHDQQVGGNATVGAAVAGDVRGDMTLFTGEARGNYIAEVIHLYQQAPAAPQADYDAALRRYLKHLYTTHAAIDLRGIDQRQMDMPLREVYISLTVREVAAAEGVLRGGVRAFMEKVRQVIGREDAPLEAHVQAVEWTTILRQPRLAVIGLPGSGKTTLLHYTAVRLCEVLARDDRACLDELGLAEVTQQHPPVPLLLPLRELGAFLGESRGRELAGANAKLLFDCLHNYYRDLDLPPDFFQRICAAGRAIFLLDGLDEVPHTDDRIFVSAIMRSLVTRYPDCRYVLTSRPKAYEGDARLGQGFRECTVDDLSAAQQQRFITNWSRSLHRLKGGCRSLCRRTA</sequence>
<comment type="caution">
    <text evidence="2">The sequence shown here is derived from an EMBL/GenBank/DDBJ whole genome shotgun (WGS) entry which is preliminary data.</text>
</comment>